<dbReference type="OrthoDB" id="5290473at2"/>
<dbReference type="HAMAP" id="MF_00767">
    <property type="entry name" value="Arg_catab_AstE"/>
    <property type="match status" value="1"/>
</dbReference>
<dbReference type="Pfam" id="PF24827">
    <property type="entry name" value="AstE_AspA_cat"/>
    <property type="match status" value="1"/>
</dbReference>
<dbReference type="InterPro" id="IPR055438">
    <property type="entry name" value="AstE_AspA_cat"/>
</dbReference>
<dbReference type="UniPathway" id="UPA00185">
    <property type="reaction ID" value="UER00283"/>
</dbReference>
<dbReference type="GO" id="GO:0016788">
    <property type="term" value="F:hydrolase activity, acting on ester bonds"/>
    <property type="evidence" value="ECO:0007669"/>
    <property type="project" value="UniProtKB-UniRule"/>
</dbReference>
<dbReference type="GO" id="GO:0019544">
    <property type="term" value="P:L-arginine catabolic process to L-glutamate"/>
    <property type="evidence" value="ECO:0007669"/>
    <property type="project" value="UniProtKB-UniRule"/>
</dbReference>
<feature type="active site" evidence="5">
    <location>
        <position position="217"/>
    </location>
</feature>
<comment type="pathway">
    <text evidence="5">Amino-acid degradation; L-arginine degradation via AST pathway; L-glutamate and succinate from L-arginine: step 5/5.</text>
</comment>
<gene>
    <name evidence="5" type="primary">astE</name>
    <name evidence="8" type="ORF">CS022_04795</name>
</gene>
<dbReference type="EC" id="3.5.1.96" evidence="5"/>
<sequence>MTASIFDGQFLQCTLGNPIHFEPHSWMTGSGLRISHVANGVLEILPHDSETSIIISSGIHGDETAPIELVDRIASDIILGKLIPKVRLLLIIAHPSAIHAHTRFIEENLNRLFSGLNEETNEERALANLYQHCVEAFFSPAPLTAQRWHFDLHSAIRDSAHYMFGVVPANTHPCDVRPLVQFLDQAGMDAVLLSRTPSSTFSWFSCEKFGAIGATLEMGRVAPLYKNNMDEFEPLRLALVEMVTGDNAYELSTKQPVLKSYKVTRTINKYSDDFRLTFPDDAANFTAFKSGELLAEEGDKEYFAVDGGEAVVFPNSRVANGQRACLLVQSFDFDWSQPLYVNIDADPGPHHLS</sequence>
<evidence type="ECO:0000256" key="3">
    <source>
        <dbReference type="ARBA" id="ARBA00022801"/>
    </source>
</evidence>
<name>A0A4Q0YVV8_9GAMM</name>
<keyword evidence="9" id="KW-1185">Reference proteome</keyword>
<feature type="binding site" evidence="5">
    <location>
        <position position="60"/>
    </location>
    <ligand>
        <name>Zn(2+)</name>
        <dbReference type="ChEBI" id="CHEBI:29105"/>
    </ligand>
</feature>
<dbReference type="Proteomes" id="UP000290287">
    <property type="component" value="Unassembled WGS sequence"/>
</dbReference>
<evidence type="ECO:0000259" key="6">
    <source>
        <dbReference type="Pfam" id="PF04952"/>
    </source>
</evidence>
<evidence type="ECO:0000256" key="5">
    <source>
        <dbReference type="HAMAP-Rule" id="MF_00767"/>
    </source>
</evidence>
<comment type="caution">
    <text evidence="8">The sequence shown here is derived from an EMBL/GenBank/DDBJ whole genome shotgun (WGS) entry which is preliminary data.</text>
</comment>
<dbReference type="Pfam" id="PF04952">
    <property type="entry name" value="AstE_AspA_hybrid"/>
    <property type="match status" value="1"/>
</dbReference>
<comment type="catalytic activity">
    <reaction evidence="5">
        <text>N-succinyl-L-glutamate + H2O = L-glutamate + succinate</text>
        <dbReference type="Rhea" id="RHEA:15169"/>
        <dbReference type="ChEBI" id="CHEBI:15377"/>
        <dbReference type="ChEBI" id="CHEBI:29985"/>
        <dbReference type="ChEBI" id="CHEBI:30031"/>
        <dbReference type="ChEBI" id="CHEBI:58763"/>
        <dbReference type="EC" id="3.5.1.96"/>
    </reaction>
</comment>
<evidence type="ECO:0000256" key="1">
    <source>
        <dbReference type="ARBA" id="ARBA00022503"/>
    </source>
</evidence>
<dbReference type="SUPFAM" id="SSF53187">
    <property type="entry name" value="Zn-dependent exopeptidases"/>
    <property type="match status" value="1"/>
</dbReference>
<evidence type="ECO:0000256" key="4">
    <source>
        <dbReference type="ARBA" id="ARBA00022833"/>
    </source>
</evidence>
<evidence type="ECO:0000313" key="8">
    <source>
        <dbReference type="EMBL" id="RXJ74364.1"/>
    </source>
</evidence>
<protein>
    <recommendedName>
        <fullName evidence="5">Succinylglutamate desuccinylase</fullName>
        <ecNumber evidence="5">3.5.1.96</ecNumber>
    </recommendedName>
</protein>
<dbReference type="NCBIfam" id="NF003706">
    <property type="entry name" value="PRK05324.1"/>
    <property type="match status" value="1"/>
</dbReference>
<keyword evidence="3 5" id="KW-0378">Hydrolase</keyword>
<dbReference type="GO" id="GO:0009017">
    <property type="term" value="F:succinylglutamate desuccinylase activity"/>
    <property type="evidence" value="ECO:0007669"/>
    <property type="project" value="UniProtKB-EC"/>
</dbReference>
<dbReference type="AlphaFoldDB" id="A0A4Q0YVV8"/>
<dbReference type="GO" id="GO:0008270">
    <property type="term" value="F:zinc ion binding"/>
    <property type="evidence" value="ECO:0007669"/>
    <property type="project" value="UniProtKB-UniRule"/>
</dbReference>
<organism evidence="8 9">
    <name type="scientific">Veronia nyctiphanis</name>
    <dbReference type="NCBI Taxonomy" id="1278244"/>
    <lineage>
        <taxon>Bacteria</taxon>
        <taxon>Pseudomonadati</taxon>
        <taxon>Pseudomonadota</taxon>
        <taxon>Gammaproteobacteria</taxon>
        <taxon>Vibrionales</taxon>
        <taxon>Vibrionaceae</taxon>
        <taxon>Veronia</taxon>
    </lineage>
</organism>
<comment type="function">
    <text evidence="5">Transforms N(2)-succinylglutamate into succinate and glutamate.</text>
</comment>
<keyword evidence="1 5" id="KW-0056">Arginine metabolism</keyword>
<comment type="cofactor">
    <cofactor evidence="5">
        <name>Zn(2+)</name>
        <dbReference type="ChEBI" id="CHEBI:29105"/>
    </cofactor>
    <text evidence="5">Binds 1 zinc ion per subunit.</text>
</comment>
<feature type="domain" description="AstE/AspA barrel-sandwich hybrid" evidence="6">
    <location>
        <begin position="258"/>
        <end position="329"/>
    </location>
</feature>
<evidence type="ECO:0000313" key="9">
    <source>
        <dbReference type="Proteomes" id="UP000290287"/>
    </source>
</evidence>
<proteinExistence type="inferred from homology"/>
<dbReference type="RefSeq" id="WP_129121328.1">
    <property type="nucleotide sequence ID" value="NZ_PEIB01000003.1"/>
</dbReference>
<dbReference type="InterPro" id="IPR050178">
    <property type="entry name" value="AspA/AstE_fam"/>
</dbReference>
<dbReference type="EMBL" id="PEIB01000003">
    <property type="protein sequence ID" value="RXJ74364.1"/>
    <property type="molecule type" value="Genomic_DNA"/>
</dbReference>
<evidence type="ECO:0000259" key="7">
    <source>
        <dbReference type="Pfam" id="PF24827"/>
    </source>
</evidence>
<feature type="binding site" evidence="5">
    <location>
        <position position="63"/>
    </location>
    <ligand>
        <name>Zn(2+)</name>
        <dbReference type="ChEBI" id="CHEBI:29105"/>
    </ligand>
</feature>
<keyword evidence="4 5" id="KW-0862">Zinc</keyword>
<dbReference type="PANTHER" id="PTHR15162:SF7">
    <property type="entry name" value="SUCCINYLGLUTAMATE DESUCCINYLASE"/>
    <property type="match status" value="1"/>
</dbReference>
<dbReference type="InterPro" id="IPR016681">
    <property type="entry name" value="SuccinylGlu_desuccinylase"/>
</dbReference>
<reference evidence="8 9" key="1">
    <citation type="submission" date="2017-10" db="EMBL/GenBank/DDBJ databases">
        <title>Nyctiphanis sp. nov., isolated from the stomach of the euphausiid Nyctiphanes simplex (Hansen, 1911) in the Gulf of California.</title>
        <authorList>
            <person name="Gomez-Gil B."/>
            <person name="Aguilar-Mendez M."/>
            <person name="Lopez-Cortes A."/>
            <person name="Gomez-Gutierrez J."/>
            <person name="Roque A."/>
            <person name="Lang E."/>
            <person name="Gonzalez-Castillo A."/>
        </authorList>
    </citation>
    <scope>NUCLEOTIDE SEQUENCE [LARGE SCALE GENOMIC DNA]</scope>
    <source>
        <strain evidence="8 9">CAIM 600</strain>
    </source>
</reference>
<dbReference type="PANTHER" id="PTHR15162">
    <property type="entry name" value="ASPARTOACYLASE"/>
    <property type="match status" value="1"/>
</dbReference>
<keyword evidence="2 5" id="KW-0479">Metal-binding</keyword>
<accession>A0A4Q0YVV8</accession>
<dbReference type="GO" id="GO:0019545">
    <property type="term" value="P:L-arginine catabolic process to succinate"/>
    <property type="evidence" value="ECO:0007669"/>
    <property type="project" value="UniProtKB-UniRule"/>
</dbReference>
<dbReference type="Gene3D" id="3.40.630.10">
    <property type="entry name" value="Zn peptidases"/>
    <property type="match status" value="1"/>
</dbReference>
<dbReference type="InterPro" id="IPR007036">
    <property type="entry name" value="Aste_AspA_hybrid_dom"/>
</dbReference>
<feature type="domain" description="Succinylglutamate desuccinylase/Aspartoacylase catalytic" evidence="7">
    <location>
        <begin position="51"/>
        <end position="240"/>
    </location>
</feature>
<comment type="similarity">
    <text evidence="5">Belongs to the AspA/AstE family. Succinylglutamate desuccinylase subfamily.</text>
</comment>
<feature type="binding site" evidence="5">
    <location>
        <position position="153"/>
    </location>
    <ligand>
        <name>Zn(2+)</name>
        <dbReference type="ChEBI" id="CHEBI:29105"/>
    </ligand>
</feature>
<evidence type="ECO:0000256" key="2">
    <source>
        <dbReference type="ARBA" id="ARBA00022723"/>
    </source>
</evidence>